<dbReference type="GO" id="GO:0000055">
    <property type="term" value="P:ribosomal large subunit export from nucleus"/>
    <property type="evidence" value="ECO:0007669"/>
    <property type="project" value="TreeGrafter"/>
</dbReference>
<keyword evidence="4" id="KW-0653">Protein transport</keyword>
<accession>A0AA35T194</accession>
<keyword evidence="8" id="KW-1185">Reference proteome</keyword>
<dbReference type="Gene3D" id="1.25.10.10">
    <property type="entry name" value="Leucine-rich Repeat Variant"/>
    <property type="match status" value="1"/>
</dbReference>
<feature type="domain" description="Exportin-1 C-terminal" evidence="6">
    <location>
        <begin position="127"/>
        <end position="233"/>
    </location>
</feature>
<dbReference type="SUPFAM" id="SSF48371">
    <property type="entry name" value="ARM repeat"/>
    <property type="match status" value="1"/>
</dbReference>
<dbReference type="InterPro" id="IPR014877">
    <property type="entry name" value="XPO1_C_dom"/>
</dbReference>
<dbReference type="Pfam" id="PF08767">
    <property type="entry name" value="CRM1_C"/>
    <property type="match status" value="1"/>
</dbReference>
<keyword evidence="3" id="KW-0813">Transport</keyword>
<protein>
    <submittedName>
        <fullName evidence="7">Exportin-1</fullName>
    </submittedName>
</protein>
<evidence type="ECO:0000259" key="6">
    <source>
        <dbReference type="SMART" id="SM01102"/>
    </source>
</evidence>
<dbReference type="Proteomes" id="UP001174909">
    <property type="component" value="Unassembled WGS sequence"/>
</dbReference>
<gene>
    <name evidence="7" type="ORF">GBAR_LOCUS21897</name>
</gene>
<evidence type="ECO:0000256" key="3">
    <source>
        <dbReference type="ARBA" id="ARBA00022448"/>
    </source>
</evidence>
<dbReference type="GO" id="GO:0005737">
    <property type="term" value="C:cytoplasm"/>
    <property type="evidence" value="ECO:0007669"/>
    <property type="project" value="TreeGrafter"/>
</dbReference>
<dbReference type="SMART" id="SM01102">
    <property type="entry name" value="CRM1_C"/>
    <property type="match status" value="1"/>
</dbReference>
<dbReference type="InterPro" id="IPR045065">
    <property type="entry name" value="XPO1/5"/>
</dbReference>
<evidence type="ECO:0000256" key="2">
    <source>
        <dbReference type="ARBA" id="ARBA00009466"/>
    </source>
</evidence>
<dbReference type="GO" id="GO:0006611">
    <property type="term" value="P:protein export from nucleus"/>
    <property type="evidence" value="ECO:0007669"/>
    <property type="project" value="InterPro"/>
</dbReference>
<evidence type="ECO:0000256" key="4">
    <source>
        <dbReference type="ARBA" id="ARBA00022927"/>
    </source>
</evidence>
<dbReference type="AlphaFoldDB" id="A0AA35T194"/>
<comment type="similarity">
    <text evidence="2">Belongs to the exportin family.</text>
</comment>
<sequence>MACDTFIKIAQKCRRHFVQVQQLEVMPFIEEILNHIRAIVCDLQPHQVHTFYEAVGYMIQAQMDSVVQERLIEKYMSLPNDIWDSVIQRATVDLTVLQDLDTIKQLGHILKTNVKACVAVGHPFVLQLGRIYLDMVNVYKVLSENISSAVSVSGELVTKQPLIAGMRTVKKETLKLITCWVSKSQDPVMVREHFLPPLLDAILGDYRRNVPEAREPEVLSTVSTIVDKLEVGR</sequence>
<organism evidence="7 8">
    <name type="scientific">Geodia barretti</name>
    <name type="common">Barrett's horny sponge</name>
    <dbReference type="NCBI Taxonomy" id="519541"/>
    <lineage>
        <taxon>Eukaryota</taxon>
        <taxon>Metazoa</taxon>
        <taxon>Porifera</taxon>
        <taxon>Demospongiae</taxon>
        <taxon>Heteroscleromorpha</taxon>
        <taxon>Tetractinellida</taxon>
        <taxon>Astrophorina</taxon>
        <taxon>Geodiidae</taxon>
        <taxon>Geodia</taxon>
    </lineage>
</organism>
<dbReference type="PANTHER" id="PTHR11223">
    <property type="entry name" value="EXPORTIN 1/5"/>
    <property type="match status" value="1"/>
</dbReference>
<dbReference type="EMBL" id="CASHTH010003034">
    <property type="protein sequence ID" value="CAI8039379.1"/>
    <property type="molecule type" value="Genomic_DNA"/>
</dbReference>
<proteinExistence type="inferred from homology"/>
<comment type="subcellular location">
    <subcellularLocation>
        <location evidence="1">Nucleus</location>
    </subcellularLocation>
</comment>
<reference evidence="7" key="1">
    <citation type="submission" date="2023-03" db="EMBL/GenBank/DDBJ databases">
        <authorList>
            <person name="Steffen K."/>
            <person name="Cardenas P."/>
        </authorList>
    </citation>
    <scope>NUCLEOTIDE SEQUENCE</scope>
</reference>
<feature type="non-terminal residue" evidence="7">
    <location>
        <position position="233"/>
    </location>
</feature>
<evidence type="ECO:0000313" key="8">
    <source>
        <dbReference type="Proteomes" id="UP001174909"/>
    </source>
</evidence>
<dbReference type="GO" id="GO:0005634">
    <property type="term" value="C:nucleus"/>
    <property type="evidence" value="ECO:0007669"/>
    <property type="project" value="UniProtKB-SubCell"/>
</dbReference>
<comment type="caution">
    <text evidence="7">The sequence shown here is derived from an EMBL/GenBank/DDBJ whole genome shotgun (WGS) entry which is preliminary data.</text>
</comment>
<evidence type="ECO:0000313" key="7">
    <source>
        <dbReference type="EMBL" id="CAI8039379.1"/>
    </source>
</evidence>
<dbReference type="InterPro" id="IPR016024">
    <property type="entry name" value="ARM-type_fold"/>
</dbReference>
<dbReference type="GO" id="GO:0005049">
    <property type="term" value="F:nuclear export signal receptor activity"/>
    <property type="evidence" value="ECO:0007669"/>
    <property type="project" value="InterPro"/>
</dbReference>
<dbReference type="InterPro" id="IPR011989">
    <property type="entry name" value="ARM-like"/>
</dbReference>
<dbReference type="GO" id="GO:0000056">
    <property type="term" value="P:ribosomal small subunit export from nucleus"/>
    <property type="evidence" value="ECO:0007669"/>
    <property type="project" value="TreeGrafter"/>
</dbReference>
<evidence type="ECO:0000256" key="5">
    <source>
        <dbReference type="ARBA" id="ARBA00023242"/>
    </source>
</evidence>
<name>A0AA35T194_GEOBA</name>
<evidence type="ECO:0000256" key="1">
    <source>
        <dbReference type="ARBA" id="ARBA00004123"/>
    </source>
</evidence>
<dbReference type="PANTHER" id="PTHR11223:SF2">
    <property type="entry name" value="EXPORTIN-1"/>
    <property type="match status" value="1"/>
</dbReference>
<keyword evidence="5" id="KW-0539">Nucleus</keyword>